<keyword evidence="3" id="KW-1185">Reference proteome</keyword>
<dbReference type="EMBL" id="KV746082">
    <property type="protein sequence ID" value="OCK72993.1"/>
    <property type="molecule type" value="Genomic_DNA"/>
</dbReference>
<gene>
    <name evidence="2" type="ORF">K432DRAFT_411125</name>
</gene>
<feature type="signal peptide" evidence="1">
    <location>
        <begin position="1"/>
        <end position="19"/>
    </location>
</feature>
<dbReference type="Proteomes" id="UP000250266">
    <property type="component" value="Unassembled WGS sequence"/>
</dbReference>
<evidence type="ECO:0000313" key="2">
    <source>
        <dbReference type="EMBL" id="OCK72993.1"/>
    </source>
</evidence>
<keyword evidence="1" id="KW-0732">Signal</keyword>
<organism evidence="2 3">
    <name type="scientific">Lepidopterella palustris CBS 459.81</name>
    <dbReference type="NCBI Taxonomy" id="1314670"/>
    <lineage>
        <taxon>Eukaryota</taxon>
        <taxon>Fungi</taxon>
        <taxon>Dikarya</taxon>
        <taxon>Ascomycota</taxon>
        <taxon>Pezizomycotina</taxon>
        <taxon>Dothideomycetes</taxon>
        <taxon>Pleosporomycetidae</taxon>
        <taxon>Mytilinidiales</taxon>
        <taxon>Argynnaceae</taxon>
        <taxon>Lepidopterella</taxon>
    </lineage>
</organism>
<dbReference type="Pfam" id="PF19271">
    <property type="entry name" value="Nis1"/>
    <property type="match status" value="1"/>
</dbReference>
<evidence type="ECO:0000313" key="3">
    <source>
        <dbReference type="Proteomes" id="UP000250266"/>
    </source>
</evidence>
<dbReference type="OrthoDB" id="3913322at2759"/>
<dbReference type="AlphaFoldDB" id="A0A8E2J867"/>
<reference evidence="2 3" key="1">
    <citation type="journal article" date="2016" name="Nat. Commun.">
        <title>Ectomycorrhizal ecology is imprinted in the genome of the dominant symbiotic fungus Cenococcum geophilum.</title>
        <authorList>
            <consortium name="DOE Joint Genome Institute"/>
            <person name="Peter M."/>
            <person name="Kohler A."/>
            <person name="Ohm R.A."/>
            <person name="Kuo A."/>
            <person name="Krutzmann J."/>
            <person name="Morin E."/>
            <person name="Arend M."/>
            <person name="Barry K.W."/>
            <person name="Binder M."/>
            <person name="Choi C."/>
            <person name="Clum A."/>
            <person name="Copeland A."/>
            <person name="Grisel N."/>
            <person name="Haridas S."/>
            <person name="Kipfer T."/>
            <person name="LaButti K."/>
            <person name="Lindquist E."/>
            <person name="Lipzen A."/>
            <person name="Maire R."/>
            <person name="Meier B."/>
            <person name="Mihaltcheva S."/>
            <person name="Molinier V."/>
            <person name="Murat C."/>
            <person name="Poggeler S."/>
            <person name="Quandt C.A."/>
            <person name="Sperisen C."/>
            <person name="Tritt A."/>
            <person name="Tisserant E."/>
            <person name="Crous P.W."/>
            <person name="Henrissat B."/>
            <person name="Nehls U."/>
            <person name="Egli S."/>
            <person name="Spatafora J.W."/>
            <person name="Grigoriev I.V."/>
            <person name="Martin F.M."/>
        </authorList>
    </citation>
    <scope>NUCLEOTIDE SEQUENCE [LARGE SCALE GENOMIC DNA]</scope>
    <source>
        <strain evidence="2 3">CBS 459.81</strain>
    </source>
</reference>
<proteinExistence type="predicted"/>
<evidence type="ECO:0000256" key="1">
    <source>
        <dbReference type="SAM" id="SignalP"/>
    </source>
</evidence>
<accession>A0A8E2J867</accession>
<feature type="chain" id="PRO_5034221334" description="Secreted protein NIS1" evidence="1">
    <location>
        <begin position="20"/>
        <end position="149"/>
    </location>
</feature>
<evidence type="ECO:0008006" key="4">
    <source>
        <dbReference type="Google" id="ProtNLM"/>
    </source>
</evidence>
<name>A0A8E2J867_9PEZI</name>
<dbReference type="InterPro" id="IPR045469">
    <property type="entry name" value="Nis1"/>
</dbReference>
<protein>
    <recommendedName>
        <fullName evidence="4">Secreted protein NIS1</fullName>
    </recommendedName>
</protein>
<sequence length="149" mass="15259">MRTSTILTTTLFLFTLSSARLVGIAAPETIAPGSTFNVVIESVDYIQSVYDVSIAFGIAAGKGYPGSMGTVLSSGYLGPSQSNTQDNITYSITLPATTPKGKSLLSAGLFSLYGAVGDPTITSFNVSVTVGDVTSESLVSSGHFSSVNA</sequence>